<dbReference type="EMBL" id="JBDKWZ010000002">
    <property type="protein sequence ID" value="MEN7547264.1"/>
    <property type="molecule type" value="Genomic_DNA"/>
</dbReference>
<gene>
    <name evidence="1" type="ORF">AAG747_05055</name>
</gene>
<dbReference type="RefSeq" id="WP_346820049.1">
    <property type="nucleotide sequence ID" value="NZ_JBDKWZ010000002.1"/>
</dbReference>
<comment type="caution">
    <text evidence="1">The sequence shown here is derived from an EMBL/GenBank/DDBJ whole genome shotgun (WGS) entry which is preliminary data.</text>
</comment>
<name>A0AAW9S4H9_9BACT</name>
<evidence type="ECO:0000313" key="2">
    <source>
        <dbReference type="Proteomes" id="UP001403385"/>
    </source>
</evidence>
<reference evidence="1 2" key="1">
    <citation type="submission" date="2024-04" db="EMBL/GenBank/DDBJ databases">
        <title>Novel genus in family Flammeovirgaceae.</title>
        <authorList>
            <person name="Nguyen T.H."/>
            <person name="Vuong T.Q."/>
            <person name="Le H."/>
            <person name="Kim S.-G."/>
        </authorList>
    </citation>
    <scope>NUCLEOTIDE SEQUENCE [LARGE SCALE GENOMIC DNA]</scope>
    <source>
        <strain evidence="1 2">JCM 23209</strain>
    </source>
</reference>
<sequence length="166" mass="19217">MITLVIIAVTFAFFKLKSNKKQAKSLVSEYNAHNNFMTQQTSKEKAIELIDILMKQMNLNEYSEEQKRLIKELSYKLADPYTQIVKNYKNESALDNGFENFSDLYRGTLKTHKKDMDIASIYGLVGLELLTKLDFDIKKINKPSLEIKIDKDISSLNRILLSELKN</sequence>
<organism evidence="1 2">
    <name type="scientific">Rapidithrix thailandica</name>
    <dbReference type="NCBI Taxonomy" id="413964"/>
    <lineage>
        <taxon>Bacteria</taxon>
        <taxon>Pseudomonadati</taxon>
        <taxon>Bacteroidota</taxon>
        <taxon>Cytophagia</taxon>
        <taxon>Cytophagales</taxon>
        <taxon>Flammeovirgaceae</taxon>
        <taxon>Rapidithrix</taxon>
    </lineage>
</organism>
<dbReference type="AlphaFoldDB" id="A0AAW9S4H9"/>
<proteinExistence type="predicted"/>
<evidence type="ECO:0000313" key="1">
    <source>
        <dbReference type="EMBL" id="MEN7547264.1"/>
    </source>
</evidence>
<accession>A0AAW9S4H9</accession>
<keyword evidence="2" id="KW-1185">Reference proteome</keyword>
<protein>
    <submittedName>
        <fullName evidence="1">Uncharacterized protein</fullName>
    </submittedName>
</protein>
<dbReference type="Proteomes" id="UP001403385">
    <property type="component" value="Unassembled WGS sequence"/>
</dbReference>